<feature type="domain" description="Fibrinogen C-terminal" evidence="1">
    <location>
        <begin position="1"/>
        <end position="165"/>
    </location>
</feature>
<evidence type="ECO:0000313" key="3">
    <source>
        <dbReference type="Proteomes" id="UP001186944"/>
    </source>
</evidence>
<dbReference type="Proteomes" id="UP001186944">
    <property type="component" value="Unassembled WGS sequence"/>
</dbReference>
<sequence>MDGTGIFYRDWDDYKKGFGKPDKNYWLGNDIIHQLTANRNHELLIVIRDFDDTVRYARYGTFSVGSEKEKYKLNVTGYSGNAGDSLTFHNGSQFSTHDQDNDSDIKTCAVFYKGAWWYKNCLQSNLNAEYISGGTENSTADSYGVVWQSWRGYRYSLKSTVMMVR</sequence>
<dbReference type="EMBL" id="VSWD01000014">
    <property type="protein sequence ID" value="KAK3083554.1"/>
    <property type="molecule type" value="Genomic_DNA"/>
</dbReference>
<organism evidence="2 3">
    <name type="scientific">Pinctada imbricata</name>
    <name type="common">Atlantic pearl-oyster</name>
    <name type="synonym">Pinctada martensii</name>
    <dbReference type="NCBI Taxonomy" id="66713"/>
    <lineage>
        <taxon>Eukaryota</taxon>
        <taxon>Metazoa</taxon>
        <taxon>Spiralia</taxon>
        <taxon>Lophotrochozoa</taxon>
        <taxon>Mollusca</taxon>
        <taxon>Bivalvia</taxon>
        <taxon>Autobranchia</taxon>
        <taxon>Pteriomorphia</taxon>
        <taxon>Pterioida</taxon>
        <taxon>Pterioidea</taxon>
        <taxon>Pteriidae</taxon>
        <taxon>Pinctada</taxon>
    </lineage>
</organism>
<dbReference type="CDD" id="cd00087">
    <property type="entry name" value="FReD"/>
    <property type="match status" value="1"/>
</dbReference>
<dbReference type="PANTHER" id="PTHR19143">
    <property type="entry name" value="FIBRINOGEN/TENASCIN/ANGIOPOEITIN"/>
    <property type="match status" value="1"/>
</dbReference>
<dbReference type="Pfam" id="PF00147">
    <property type="entry name" value="Fibrinogen_C"/>
    <property type="match status" value="1"/>
</dbReference>
<comment type="caution">
    <text evidence="2">The sequence shown here is derived from an EMBL/GenBank/DDBJ whole genome shotgun (WGS) entry which is preliminary data.</text>
</comment>
<protein>
    <recommendedName>
        <fullName evidence="1">Fibrinogen C-terminal domain-containing protein</fullName>
    </recommendedName>
</protein>
<name>A0AA89BQB2_PINIB</name>
<accession>A0AA89BQB2</accession>
<dbReference type="PROSITE" id="PS51406">
    <property type="entry name" value="FIBRINOGEN_C_2"/>
    <property type="match status" value="1"/>
</dbReference>
<dbReference type="InterPro" id="IPR036056">
    <property type="entry name" value="Fibrinogen-like_C"/>
</dbReference>
<dbReference type="GO" id="GO:0005615">
    <property type="term" value="C:extracellular space"/>
    <property type="evidence" value="ECO:0007669"/>
    <property type="project" value="TreeGrafter"/>
</dbReference>
<dbReference type="SUPFAM" id="SSF56496">
    <property type="entry name" value="Fibrinogen C-terminal domain-like"/>
    <property type="match status" value="1"/>
</dbReference>
<evidence type="ECO:0000259" key="1">
    <source>
        <dbReference type="PROSITE" id="PS51406"/>
    </source>
</evidence>
<dbReference type="InterPro" id="IPR050373">
    <property type="entry name" value="Fibrinogen_C-term_domain"/>
</dbReference>
<proteinExistence type="predicted"/>
<dbReference type="InterPro" id="IPR014716">
    <property type="entry name" value="Fibrinogen_a/b/g_C_1"/>
</dbReference>
<dbReference type="InterPro" id="IPR002181">
    <property type="entry name" value="Fibrinogen_a/b/g_C_dom"/>
</dbReference>
<reference evidence="2" key="1">
    <citation type="submission" date="2019-08" db="EMBL/GenBank/DDBJ databases">
        <title>The improved chromosome-level genome for the pearl oyster Pinctada fucata martensii using PacBio sequencing and Hi-C.</title>
        <authorList>
            <person name="Zheng Z."/>
        </authorList>
    </citation>
    <scope>NUCLEOTIDE SEQUENCE</scope>
    <source>
        <strain evidence="2">ZZ-2019</strain>
        <tissue evidence="2">Adductor muscle</tissue>
    </source>
</reference>
<dbReference type="Gene3D" id="3.90.215.10">
    <property type="entry name" value="Gamma Fibrinogen, chain A, domain 1"/>
    <property type="match status" value="1"/>
</dbReference>
<gene>
    <name evidence="2" type="ORF">FSP39_025285</name>
</gene>
<dbReference type="AlphaFoldDB" id="A0AA89BQB2"/>
<keyword evidence="3" id="KW-1185">Reference proteome</keyword>
<dbReference type="SMART" id="SM00186">
    <property type="entry name" value="FBG"/>
    <property type="match status" value="1"/>
</dbReference>
<evidence type="ECO:0000313" key="2">
    <source>
        <dbReference type="EMBL" id="KAK3083554.1"/>
    </source>
</evidence>